<comment type="caution">
    <text evidence="2">The sequence shown here is derived from an EMBL/GenBank/DDBJ whole genome shotgun (WGS) entry which is preliminary data.</text>
</comment>
<dbReference type="Pfam" id="PF20237">
    <property type="entry name" value="DUF6594"/>
    <property type="match status" value="1"/>
</dbReference>
<dbReference type="InterPro" id="IPR046529">
    <property type="entry name" value="DUF6594"/>
</dbReference>
<sequence>MLARFTASAPEFYVFREFRYLQSRVLLHLQDELRALETQLWRMDEKDKMRSPHNLECREIDDAYNGTRKIMMDQIQNKLVQYGELLCMSNKLAALDRPTNFERTNLQRFFRNQKPLVLQEGYIGNAADLVTLKADRDDAWLHRQILGLLVRVNNRFLNWVFSNKAS</sequence>
<protein>
    <recommendedName>
        <fullName evidence="1">DUF6594 domain-containing protein</fullName>
    </recommendedName>
</protein>
<accession>A0ABR4DVF9</accession>
<evidence type="ECO:0000313" key="3">
    <source>
        <dbReference type="Proteomes" id="UP001600888"/>
    </source>
</evidence>
<dbReference type="Proteomes" id="UP001600888">
    <property type="component" value="Unassembled WGS sequence"/>
</dbReference>
<proteinExistence type="predicted"/>
<gene>
    <name evidence="2" type="ORF">FJTKL_03274</name>
</gene>
<reference evidence="2 3" key="1">
    <citation type="submission" date="2024-03" db="EMBL/GenBank/DDBJ databases">
        <title>A high-quality draft genome sequence of Diaporthe vaccinii, a causative agent of upright dieback and viscid rot disease in cranberry plants.</title>
        <authorList>
            <person name="Sarrasin M."/>
            <person name="Lang B.F."/>
            <person name="Burger G."/>
        </authorList>
    </citation>
    <scope>NUCLEOTIDE SEQUENCE [LARGE SCALE GENOMIC DNA]</scope>
    <source>
        <strain evidence="2 3">IS7</strain>
    </source>
</reference>
<evidence type="ECO:0000313" key="2">
    <source>
        <dbReference type="EMBL" id="KAL2274357.1"/>
    </source>
</evidence>
<organism evidence="2 3">
    <name type="scientific">Diaporthe vaccinii</name>
    <dbReference type="NCBI Taxonomy" id="105482"/>
    <lineage>
        <taxon>Eukaryota</taxon>
        <taxon>Fungi</taxon>
        <taxon>Dikarya</taxon>
        <taxon>Ascomycota</taxon>
        <taxon>Pezizomycotina</taxon>
        <taxon>Sordariomycetes</taxon>
        <taxon>Sordariomycetidae</taxon>
        <taxon>Diaporthales</taxon>
        <taxon>Diaporthaceae</taxon>
        <taxon>Diaporthe</taxon>
        <taxon>Diaporthe eres species complex</taxon>
    </lineage>
</organism>
<feature type="domain" description="DUF6594" evidence="1">
    <location>
        <begin position="2"/>
        <end position="155"/>
    </location>
</feature>
<dbReference type="PANTHER" id="PTHR34502:SF3">
    <property type="entry name" value="DUF6594 DOMAIN-CONTAINING PROTEIN"/>
    <property type="match status" value="1"/>
</dbReference>
<dbReference type="EMBL" id="JBAWTH010000158">
    <property type="protein sequence ID" value="KAL2274357.1"/>
    <property type="molecule type" value="Genomic_DNA"/>
</dbReference>
<name>A0ABR4DVF9_9PEZI</name>
<evidence type="ECO:0000259" key="1">
    <source>
        <dbReference type="Pfam" id="PF20237"/>
    </source>
</evidence>
<keyword evidence="3" id="KW-1185">Reference proteome</keyword>
<dbReference type="PANTHER" id="PTHR34502">
    <property type="entry name" value="DUF6594 DOMAIN-CONTAINING PROTEIN-RELATED"/>
    <property type="match status" value="1"/>
</dbReference>